<dbReference type="GO" id="GO:0006412">
    <property type="term" value="P:translation"/>
    <property type="evidence" value="ECO:0007669"/>
    <property type="project" value="UniProtKB-UniRule"/>
</dbReference>
<keyword evidence="1" id="KW-0648">Protein biosynthesis</keyword>
<organism evidence="2 3">
    <name type="scientific">Campylobacter showae CC57C</name>
    <dbReference type="NCBI Taxonomy" id="1073353"/>
    <lineage>
        <taxon>Bacteria</taxon>
        <taxon>Pseudomonadati</taxon>
        <taxon>Campylobacterota</taxon>
        <taxon>Epsilonproteobacteria</taxon>
        <taxon>Campylobacterales</taxon>
        <taxon>Campylobacteraceae</taxon>
        <taxon>Campylobacter</taxon>
    </lineage>
</organism>
<dbReference type="Gene3D" id="1.10.20.60">
    <property type="entry name" value="Glu-tRNAGln amidotransferase C subunit, N-terminal domain"/>
    <property type="match status" value="1"/>
</dbReference>
<evidence type="ECO:0000313" key="2">
    <source>
        <dbReference type="EMBL" id="EMG29838.1"/>
    </source>
</evidence>
<comment type="catalytic activity">
    <reaction evidence="1">
        <text>L-aspartyl-tRNA(Asn) + L-glutamine + ATP + H2O = L-asparaginyl-tRNA(Asn) + L-glutamate + ADP + phosphate + 2 H(+)</text>
        <dbReference type="Rhea" id="RHEA:14513"/>
        <dbReference type="Rhea" id="RHEA-COMP:9674"/>
        <dbReference type="Rhea" id="RHEA-COMP:9677"/>
        <dbReference type="ChEBI" id="CHEBI:15377"/>
        <dbReference type="ChEBI" id="CHEBI:15378"/>
        <dbReference type="ChEBI" id="CHEBI:29985"/>
        <dbReference type="ChEBI" id="CHEBI:30616"/>
        <dbReference type="ChEBI" id="CHEBI:43474"/>
        <dbReference type="ChEBI" id="CHEBI:58359"/>
        <dbReference type="ChEBI" id="CHEBI:78515"/>
        <dbReference type="ChEBI" id="CHEBI:78516"/>
        <dbReference type="ChEBI" id="CHEBI:456216"/>
    </reaction>
</comment>
<dbReference type="SUPFAM" id="SSF141000">
    <property type="entry name" value="Glu-tRNAGln amidotransferase C subunit"/>
    <property type="match status" value="1"/>
</dbReference>
<sequence length="106" mass="11849">MRENLKIWRGFMQIDDTLLTKLEKLSSLKVESDKRREIEGQLSEILSFAGILDELDLSASRAVVSSREGGTPLREDVSVSSDVIETILKNAPMSSGHFFVVPKIIE</sequence>
<dbReference type="GO" id="GO:0006450">
    <property type="term" value="P:regulation of translational fidelity"/>
    <property type="evidence" value="ECO:0007669"/>
    <property type="project" value="InterPro"/>
</dbReference>
<dbReference type="InterPro" id="IPR036113">
    <property type="entry name" value="Asp/Glu-ADT_sf_sub_c"/>
</dbReference>
<keyword evidence="1" id="KW-0436">Ligase</keyword>
<comment type="similarity">
    <text evidence="1">Belongs to the GatC family.</text>
</comment>
<dbReference type="InterPro" id="IPR003837">
    <property type="entry name" value="GatC"/>
</dbReference>
<dbReference type="GO" id="GO:0005524">
    <property type="term" value="F:ATP binding"/>
    <property type="evidence" value="ECO:0007669"/>
    <property type="project" value="UniProtKB-KW"/>
</dbReference>
<keyword evidence="1" id="KW-0067">ATP-binding</keyword>
<dbReference type="Proteomes" id="UP000011782">
    <property type="component" value="Unassembled WGS sequence"/>
</dbReference>
<proteinExistence type="inferred from homology"/>
<dbReference type="GO" id="GO:0050566">
    <property type="term" value="F:asparaginyl-tRNA synthase (glutamine-hydrolyzing) activity"/>
    <property type="evidence" value="ECO:0007669"/>
    <property type="project" value="RHEA"/>
</dbReference>
<dbReference type="AlphaFoldDB" id="M3J8Y7"/>
<evidence type="ECO:0000256" key="1">
    <source>
        <dbReference type="HAMAP-Rule" id="MF_00122"/>
    </source>
</evidence>
<comment type="catalytic activity">
    <reaction evidence="1">
        <text>L-glutamyl-tRNA(Gln) + L-glutamine + ATP + H2O = L-glutaminyl-tRNA(Gln) + L-glutamate + ADP + phosphate + H(+)</text>
        <dbReference type="Rhea" id="RHEA:17521"/>
        <dbReference type="Rhea" id="RHEA-COMP:9681"/>
        <dbReference type="Rhea" id="RHEA-COMP:9684"/>
        <dbReference type="ChEBI" id="CHEBI:15377"/>
        <dbReference type="ChEBI" id="CHEBI:15378"/>
        <dbReference type="ChEBI" id="CHEBI:29985"/>
        <dbReference type="ChEBI" id="CHEBI:30616"/>
        <dbReference type="ChEBI" id="CHEBI:43474"/>
        <dbReference type="ChEBI" id="CHEBI:58359"/>
        <dbReference type="ChEBI" id="CHEBI:78520"/>
        <dbReference type="ChEBI" id="CHEBI:78521"/>
        <dbReference type="ChEBI" id="CHEBI:456216"/>
    </reaction>
</comment>
<dbReference type="STRING" id="1073353.H740_09761"/>
<dbReference type="GO" id="GO:0050567">
    <property type="term" value="F:glutaminyl-tRNA synthase (glutamine-hydrolyzing) activity"/>
    <property type="evidence" value="ECO:0007669"/>
    <property type="project" value="UniProtKB-UniRule"/>
</dbReference>
<keyword evidence="1" id="KW-0547">Nucleotide-binding</keyword>
<dbReference type="EMBL" id="AOTD01000235">
    <property type="protein sequence ID" value="EMG29838.1"/>
    <property type="molecule type" value="Genomic_DNA"/>
</dbReference>
<name>M3J8Y7_9BACT</name>
<dbReference type="HAMAP" id="MF_00122">
    <property type="entry name" value="GatC"/>
    <property type="match status" value="1"/>
</dbReference>
<protein>
    <recommendedName>
        <fullName evidence="1">Aspartyl/glutamyl-tRNA(Asn/Gln) amidotransferase subunit C</fullName>
        <shortName evidence="1">Asp/Glu-ADT subunit C</shortName>
        <ecNumber evidence="1">6.3.5.-</ecNumber>
    </recommendedName>
</protein>
<dbReference type="NCBIfam" id="TIGR00135">
    <property type="entry name" value="gatC"/>
    <property type="match status" value="1"/>
</dbReference>
<comment type="subunit">
    <text evidence="1">Heterotrimer of A, B and C subunits.</text>
</comment>
<dbReference type="Pfam" id="PF02686">
    <property type="entry name" value="GatC"/>
    <property type="match status" value="1"/>
</dbReference>
<evidence type="ECO:0000313" key="3">
    <source>
        <dbReference type="Proteomes" id="UP000011782"/>
    </source>
</evidence>
<dbReference type="PATRIC" id="fig|1073353.3.peg.2095"/>
<reference evidence="2 3" key="1">
    <citation type="submission" date="2013-02" db="EMBL/GenBank/DDBJ databases">
        <title>Co-occurrence of anaerobic bacteria in colorectal carcinomas.</title>
        <authorList>
            <person name="Holt R.A."/>
            <person name="Warren R.L."/>
            <person name="Allen-Vercoe E."/>
            <person name="Pleasance S."/>
            <person name="Freeman D.J."/>
            <person name="Watson P."/>
            <person name="Moore R."/>
            <person name="Cochrane K."/>
        </authorList>
    </citation>
    <scope>NUCLEOTIDE SEQUENCE [LARGE SCALE GENOMIC DNA]</scope>
    <source>
        <strain evidence="2 3">CC57C</strain>
    </source>
</reference>
<accession>M3J8Y7</accession>
<comment type="caution">
    <text evidence="2">The sequence shown here is derived from an EMBL/GenBank/DDBJ whole genome shotgun (WGS) entry which is preliminary data.</text>
</comment>
<gene>
    <name evidence="1" type="primary">gatC</name>
    <name evidence="2" type="ORF">H740_09761</name>
</gene>
<comment type="function">
    <text evidence="1">Allows the formation of correctly charged Asn-tRNA(Asn) or Gln-tRNA(Gln) through the transamidation of misacylated Asp-tRNA(Asn) or Glu-tRNA(Gln) in organisms which lack either or both of asparaginyl-tRNA or glutaminyl-tRNA synthetases. The reaction takes place in the presence of glutamine and ATP through an activated phospho-Asp-tRNA(Asn) or phospho-Glu-tRNA(Gln).</text>
</comment>
<keyword evidence="2" id="KW-0808">Transferase</keyword>
<dbReference type="GO" id="GO:0016740">
    <property type="term" value="F:transferase activity"/>
    <property type="evidence" value="ECO:0007669"/>
    <property type="project" value="UniProtKB-KW"/>
</dbReference>
<dbReference type="EC" id="6.3.5.-" evidence="1"/>